<sequence length="104" mass="12181">MPKELARIFLSVKSIKVEKLQDIDEGQAKKEGAKKQSWCQPFGTKIEDEQKYVGSLVNHKINYKTGFADIWDMTIKEDKYSWEANPWVWVIEFEKVIGDIDNEK</sequence>
<dbReference type="AlphaFoldDB" id="A0AAW4IXX6"/>
<proteinExistence type="predicted"/>
<dbReference type="EMBL" id="JAENQP010000007">
    <property type="protein sequence ID" value="MBO3359447.1"/>
    <property type="molecule type" value="Genomic_DNA"/>
</dbReference>
<reference evidence="1" key="1">
    <citation type="submission" date="2020-12" db="EMBL/GenBank/DDBJ databases">
        <title>Comparative genomics of Clostridium perfringens reveals patterns of host-associated phylogenetic clades and virulence factors.</title>
        <authorList>
            <person name="Smith A.H."/>
            <person name="Geier R."/>
        </authorList>
    </citation>
    <scope>NUCLEOTIDE SEQUENCE</scope>
    <source>
        <strain evidence="1">CHD30677R</strain>
    </source>
</reference>
<comment type="caution">
    <text evidence="1">The sequence shown here is derived from an EMBL/GenBank/DDBJ whole genome shotgun (WGS) entry which is preliminary data.</text>
</comment>
<organism evidence="1 2">
    <name type="scientific">Clostridium perfringens</name>
    <dbReference type="NCBI Taxonomy" id="1502"/>
    <lineage>
        <taxon>Bacteria</taxon>
        <taxon>Bacillati</taxon>
        <taxon>Bacillota</taxon>
        <taxon>Clostridia</taxon>
        <taxon>Eubacteriales</taxon>
        <taxon>Clostridiaceae</taxon>
        <taxon>Clostridium</taxon>
    </lineage>
</organism>
<dbReference type="RefSeq" id="WP_208340880.1">
    <property type="nucleotide sequence ID" value="NZ_JAENQO010000007.1"/>
</dbReference>
<name>A0AAW4IXX6_CLOPF</name>
<dbReference type="Proteomes" id="UP000668068">
    <property type="component" value="Unassembled WGS sequence"/>
</dbReference>
<gene>
    <name evidence="1" type="ORF">JJB47_11760</name>
</gene>
<evidence type="ECO:0008006" key="3">
    <source>
        <dbReference type="Google" id="ProtNLM"/>
    </source>
</evidence>
<evidence type="ECO:0000313" key="1">
    <source>
        <dbReference type="EMBL" id="MBO3359447.1"/>
    </source>
</evidence>
<evidence type="ECO:0000313" key="2">
    <source>
        <dbReference type="Proteomes" id="UP000668068"/>
    </source>
</evidence>
<accession>A0AAW4IXX6</accession>
<protein>
    <recommendedName>
        <fullName evidence="3">Phage protein</fullName>
    </recommendedName>
</protein>